<dbReference type="PANTHER" id="PTHR43308">
    <property type="entry name" value="OUTER MEMBRANE PROTEIN ALPHA-RELATED"/>
    <property type="match status" value="1"/>
</dbReference>
<dbReference type="EMBL" id="CP048286">
    <property type="protein sequence ID" value="QHW29513.1"/>
    <property type="molecule type" value="Genomic_DNA"/>
</dbReference>
<feature type="region of interest" description="Disordered" evidence="1">
    <location>
        <begin position="672"/>
        <end position="694"/>
    </location>
</feature>
<proteinExistence type="predicted"/>
<evidence type="ECO:0000259" key="3">
    <source>
        <dbReference type="PROSITE" id="PS51272"/>
    </source>
</evidence>
<evidence type="ECO:0000256" key="1">
    <source>
        <dbReference type="SAM" id="MobiDB-lite"/>
    </source>
</evidence>
<keyword evidence="2" id="KW-0732">Signal</keyword>
<name>A0A6C0NUU3_9BACL</name>
<feature type="domain" description="SLH" evidence="3">
    <location>
        <begin position="39"/>
        <end position="97"/>
    </location>
</feature>
<feature type="domain" description="SLH" evidence="3">
    <location>
        <begin position="98"/>
        <end position="160"/>
    </location>
</feature>
<dbReference type="Gene3D" id="3.20.20.80">
    <property type="entry name" value="Glycosidases"/>
    <property type="match status" value="1"/>
</dbReference>
<dbReference type="PROSITE" id="PS51272">
    <property type="entry name" value="SLH"/>
    <property type="match status" value="2"/>
</dbReference>
<sequence length="1731" mass="188788">MKCLPLVSILLSLLMATQVFAASSNVVSGSGGASPPSFRSAAAGSGYDGHWAANALNRWANAGYFNILANSVTNPNKPITRAEWAALIGQMFGYKATGTANYKDVTADDWFYESVMLASSANILTGFNDYFRPNDPVTREEAAVSILRTLGLANASSDKAKSYPDYRDMSNWSRNAIGVSKDKGLLNGTAAGDFQPRRSMSIAEAVTLLDRIAAVIVNEPVGGKKGDTLTYSQDVTGNLFVNASNVKLSHMKISGDLYIAQNSPDAEIQLEDVQVSGHIYVTGAANVAVDGNVSENQMYIYDAAGQVSVQGPEPTAYTAQSPSNVKFVLTEDDTSDDTADDTTGTPGSVNTPPSTSTPPPTQTPDEDDKSVLIHVTSRMLDGEDYAADKSKLFDEYDKVLAAPPTSANPYIPPIDTAASSNANTWRTPGSSQWVDASVTNLNLNLLRDYKLTEIYLYDGEKYAPSTYTADGSSPYEVMGGTIEVYAGDKKIISYPLTNEGKWVKFDLGEEGVTANTLRFHKIPINEKYSWWAGSGDPYSKQFTCDVNIVEAAMYGVPLGDEPPAEEEWHLSPQEGVQPFDSSKLNFGNFVGTNSFFDVTQSSNQAIGFVREYHTWNWTEYSANGQPAGGQLNNSATSPNPVAQYNNTWGVFDSYYQSLKDMGVGVDITFQGGVADSGRDNPRPNWQGDQDPKKASSYLAHGKSLFQHAARYGSNKDLDPDLVKVAPGTDKKIGMGLVDYYENWNEEDLAGYFTGAQFAAMTSADYDGHMGTMGPDVGIKQADPNAKLVLGGLAGIFYNGESAGQGQSTRQFFEDMMKWFDQNRTEAQWKAAHNGSLEGYVRYPFDVINGHYYAGEGVQHADAENHLTGMSPEEDHIYDRMTDFVKLRDDYLADKEIWLSEFGWDVAQGTQSSATIEYQKNGVTYNPGINTGLDAEEVQARWIVREYLMLSAAGIDRAEQYMMPDAGAAGSRDTRFNTSGLIRADGDNTHQTTQKRPSWYYVGTMKNYLNTTRFDSIVEKGGESGLDGPWVLKFKETASDEGVYALWLPTSLGDEGGANKQDYTLNIPEGMGHAYLVTLEDGVQWGQQTELNIADGKVTVPVTEKPVFVVVSHDDYYKPIPKAIHPVAVNKLTPSNSEPKLMFDMRLEEPQSMTQDQANAAGTYWDPGQGDRYALIDLGSEFDLSSVQLFDGPGSLIHGRVAAVYAADSIGDWSPNYGNETAASVKTQLANGDWKNIMNYGYLGYLTWATGKTDVKARYLIVGFEDGVNDTPTAPYETDSVPVPEMIVNGALAKGAVPPVPFVRTFGPKPSAADVDFYHDNEFDGLTSGKLDASEAAAEGFSVYGANATVEDGKNGNGETDGKVLNVQGTLQAPQFSFALPDLASGSYDPDVWYTIDYKFKTEDRFSVPALYLTDRAAGWTPLVTREGDAAFKPIWGGSAQVTHVAADEWHRMQAKFKIDSGTSNLTYEIYYDDALLQRAETTLTDAITHTKPVITIDAGAGHNGSADLDDVWVYRTKPTNNLVSLDFNRDDNGPLAGDSYTVVNPDSHATIIQPAEGEPGYDNGNKVLMADSGKPIFTFGDPDLLAYIKNHGEFVVDYKFRKDSMDAVPNLMLRDSSWRVFGLMREHEYAGGHAYLPYVEDDTLKDHTITPTANEWHRFVMKVHYTDDNTLVYSAYMDDMAVPVVDSAVITTANGLASLPLLNMELGSVSGTGSVYLSDVSIYKGTDIMNP</sequence>
<evidence type="ECO:0000313" key="5">
    <source>
        <dbReference type="Proteomes" id="UP000479114"/>
    </source>
</evidence>
<evidence type="ECO:0000313" key="4">
    <source>
        <dbReference type="EMBL" id="QHW29513.1"/>
    </source>
</evidence>
<feature type="compositionally biased region" description="Low complexity" evidence="1">
    <location>
        <begin position="341"/>
        <end position="354"/>
    </location>
</feature>
<dbReference type="Pfam" id="PF00395">
    <property type="entry name" value="SLH"/>
    <property type="match status" value="1"/>
</dbReference>
<dbReference type="Proteomes" id="UP000479114">
    <property type="component" value="Chromosome"/>
</dbReference>
<dbReference type="PANTHER" id="PTHR43308:SF5">
    <property type="entry name" value="S-LAYER PROTEIN _ PEPTIDOGLYCAN ENDO-BETA-N-ACETYLGLUCOSAMINIDASE"/>
    <property type="match status" value="1"/>
</dbReference>
<organism evidence="4 5">
    <name type="scientific">Paenibacillus rhizovicinus</name>
    <dbReference type="NCBI Taxonomy" id="2704463"/>
    <lineage>
        <taxon>Bacteria</taxon>
        <taxon>Bacillati</taxon>
        <taxon>Bacillota</taxon>
        <taxon>Bacilli</taxon>
        <taxon>Bacillales</taxon>
        <taxon>Paenibacillaceae</taxon>
        <taxon>Paenibacillus</taxon>
    </lineage>
</organism>
<dbReference type="KEGG" id="prz:GZH47_00795"/>
<dbReference type="RefSeq" id="WP_162638083.1">
    <property type="nucleotide sequence ID" value="NZ_CP048286.1"/>
</dbReference>
<dbReference type="InterPro" id="IPR017853">
    <property type="entry name" value="GH"/>
</dbReference>
<feature type="region of interest" description="Disordered" evidence="1">
    <location>
        <begin position="332"/>
        <end position="369"/>
    </location>
</feature>
<dbReference type="InterPro" id="IPR051465">
    <property type="entry name" value="Cell_Envelope_Struct_Comp"/>
</dbReference>
<accession>A0A6C0NUU3</accession>
<evidence type="ECO:0000256" key="2">
    <source>
        <dbReference type="SAM" id="SignalP"/>
    </source>
</evidence>
<keyword evidence="5" id="KW-1185">Reference proteome</keyword>
<feature type="chain" id="PRO_5025626188" evidence="2">
    <location>
        <begin position="22"/>
        <end position="1731"/>
    </location>
</feature>
<dbReference type="SUPFAM" id="SSF51445">
    <property type="entry name" value="(Trans)glycosidases"/>
    <property type="match status" value="1"/>
</dbReference>
<reference evidence="4 5" key="1">
    <citation type="submission" date="2020-02" db="EMBL/GenBank/DDBJ databases">
        <title>Paenibacillus sp. nov., isolated from rhizosphere soil of tomato.</title>
        <authorList>
            <person name="Weon H.-Y."/>
            <person name="Lee S.A."/>
        </authorList>
    </citation>
    <scope>NUCLEOTIDE SEQUENCE [LARGE SCALE GENOMIC DNA]</scope>
    <source>
        <strain evidence="4 5">14171R-81</strain>
    </source>
</reference>
<protein>
    <submittedName>
        <fullName evidence="4">S-layer homology domain-containing protein</fullName>
    </submittedName>
</protein>
<dbReference type="InterPro" id="IPR001119">
    <property type="entry name" value="SLH_dom"/>
</dbReference>
<feature type="signal peptide" evidence="2">
    <location>
        <begin position="1"/>
        <end position="21"/>
    </location>
</feature>
<gene>
    <name evidence="4" type="ORF">GZH47_00795</name>
</gene>